<dbReference type="Proteomes" id="UP001235343">
    <property type="component" value="Unassembled WGS sequence"/>
</dbReference>
<dbReference type="InterPro" id="IPR050696">
    <property type="entry name" value="FtsA/MreB"/>
</dbReference>
<dbReference type="RefSeq" id="WP_285930241.1">
    <property type="nucleotide sequence ID" value="NZ_JASTZU010000014.1"/>
</dbReference>
<dbReference type="GO" id="GO:0051301">
    <property type="term" value="P:cell division"/>
    <property type="evidence" value="ECO:0007669"/>
    <property type="project" value="UniProtKB-KW"/>
</dbReference>
<evidence type="ECO:0000259" key="2">
    <source>
        <dbReference type="SMART" id="SM00842"/>
    </source>
</evidence>
<protein>
    <submittedName>
        <fullName evidence="3">Cell division protein FtsA</fullName>
    </submittedName>
</protein>
<feature type="domain" description="SHS2" evidence="2">
    <location>
        <begin position="5"/>
        <end position="203"/>
    </location>
</feature>
<sequence>MSERIFALDIGTRSVVGLIIEKSENKFKLIDYYVQEHEERSMLDGQIHDVVSVANVIRQVKTVLEERHGGQLTKVCVAAAGRALKTKRTTISKEIANHPLMEKEDILFLELSAVQKAQYDLAIEEVNASSTHYYCVGYSVLEYQLDGDLIGSLIDQQGQTAKVEIIATFLPKVVVESLISALHRADLEMEALTLEPIAAINVLIPPSMRRLNVALVDIGAGTSDIALTEAGAITAYGMVPMAGDEITEAISDQYLLDFVEAENVKKEMTINKQSTITDILGFEQTIEYDELVNEISSAIDSLVDGISKEIYQLNNKSPKAIMLVGGGSQTPELANRLALKMNLPNNRVAIRGVDAIPSLQKDDSLPVGPEFITPIGIAIAAKQNPVHYISVTVNNRAVRLFDMKQLTVGDCLLAAGINIDKLYGRPGMAYMINWNGKDITLPGTFGQAPKLWLNEEPITVEEHIKHGDILNVEKGADGSEPTISIKELIGDIPSYKVIFNGKIFKIESKILINNRVVPEDYIVQDHDKIEVISKNTVEEFFKNINRPELIDTIGQFYLWVNGEKQSFSSYSSIVYINDKEANLNHLLREGDRITHKGSNNPTVKNLLNDIGREAQYSITILYNKKPLRLEKSVLDVYRDGVLMDLEDKLFSGDKIQLKEREKSPFIFQDIFRFISIDLSQVKGGIEIQKNGEPTTFFEELSPNDSIIIHWQE</sequence>
<dbReference type="SMART" id="SM00842">
    <property type="entry name" value="FtsA"/>
    <property type="match status" value="1"/>
</dbReference>
<dbReference type="Gene3D" id="3.30.420.40">
    <property type="match status" value="2"/>
</dbReference>
<dbReference type="InterPro" id="IPR043129">
    <property type="entry name" value="ATPase_NBD"/>
</dbReference>
<dbReference type="Pfam" id="PF11104">
    <property type="entry name" value="PilM_2"/>
    <property type="match status" value="1"/>
</dbReference>
<comment type="caution">
    <text evidence="3">The sequence shown here is derived from an EMBL/GenBank/DDBJ whole genome shotgun (WGS) entry which is preliminary data.</text>
</comment>
<dbReference type="PROSITE" id="PS50889">
    <property type="entry name" value="S4"/>
    <property type="match status" value="1"/>
</dbReference>
<keyword evidence="1" id="KW-0694">RNA-binding</keyword>
<keyword evidence="3" id="KW-0132">Cell division</keyword>
<evidence type="ECO:0000313" key="4">
    <source>
        <dbReference type="Proteomes" id="UP001235343"/>
    </source>
</evidence>
<keyword evidence="3" id="KW-0131">Cell cycle</keyword>
<dbReference type="PANTHER" id="PTHR32432">
    <property type="entry name" value="CELL DIVISION PROTEIN FTSA-RELATED"/>
    <property type="match status" value="1"/>
</dbReference>
<evidence type="ECO:0000313" key="3">
    <source>
        <dbReference type="EMBL" id="MDL4839376.1"/>
    </source>
</evidence>
<dbReference type="SUPFAM" id="SSF53067">
    <property type="entry name" value="Actin-like ATPase domain"/>
    <property type="match status" value="2"/>
</dbReference>
<accession>A0ABT7L454</accession>
<keyword evidence="4" id="KW-1185">Reference proteome</keyword>
<proteinExistence type="predicted"/>
<gene>
    <name evidence="3" type="ORF">QQS35_02725</name>
</gene>
<dbReference type="EMBL" id="JASTZU010000014">
    <property type="protein sequence ID" value="MDL4839376.1"/>
    <property type="molecule type" value="Genomic_DNA"/>
</dbReference>
<organism evidence="3 4">
    <name type="scientific">Aquibacillus rhizosphaerae</name>
    <dbReference type="NCBI Taxonomy" id="3051431"/>
    <lineage>
        <taxon>Bacteria</taxon>
        <taxon>Bacillati</taxon>
        <taxon>Bacillota</taxon>
        <taxon>Bacilli</taxon>
        <taxon>Bacillales</taxon>
        <taxon>Bacillaceae</taxon>
        <taxon>Aquibacillus</taxon>
    </lineage>
</organism>
<dbReference type="CDD" id="cd24004">
    <property type="entry name" value="ASKHA_NBD_PilM-like"/>
    <property type="match status" value="1"/>
</dbReference>
<dbReference type="InterPro" id="IPR003494">
    <property type="entry name" value="SHS2_FtsA"/>
</dbReference>
<dbReference type="PANTHER" id="PTHR32432:SF3">
    <property type="entry name" value="ETHANOLAMINE UTILIZATION PROTEIN EUTJ"/>
    <property type="match status" value="1"/>
</dbReference>
<name>A0ABT7L454_9BACI</name>
<reference evidence="3 4" key="1">
    <citation type="submission" date="2023-06" db="EMBL/GenBank/DDBJ databases">
        <title>Aquibacillus rhizosphaerae LR5S19.</title>
        <authorList>
            <person name="Sun J.-Q."/>
        </authorList>
    </citation>
    <scope>NUCLEOTIDE SEQUENCE [LARGE SCALE GENOMIC DNA]</scope>
    <source>
        <strain evidence="3 4">LR5S19</strain>
    </source>
</reference>
<dbReference type="InterPro" id="IPR005883">
    <property type="entry name" value="PilM"/>
</dbReference>
<evidence type="ECO:0000256" key="1">
    <source>
        <dbReference type="PROSITE-ProRule" id="PRU00182"/>
    </source>
</evidence>